<dbReference type="AlphaFoldDB" id="A0A366IPS3"/>
<dbReference type="PANTHER" id="PTHR24220:SF685">
    <property type="entry name" value="ABC TRANSPORTER RELATED"/>
    <property type="match status" value="1"/>
</dbReference>
<evidence type="ECO:0000256" key="1">
    <source>
        <dbReference type="ARBA" id="ARBA00022448"/>
    </source>
</evidence>
<dbReference type="InterPro" id="IPR003439">
    <property type="entry name" value="ABC_transporter-like_ATP-bd"/>
</dbReference>
<dbReference type="PROSITE" id="PS50893">
    <property type="entry name" value="ABC_TRANSPORTER_2"/>
    <property type="match status" value="1"/>
</dbReference>
<dbReference type="PROSITE" id="PS00211">
    <property type="entry name" value="ABC_TRANSPORTER_1"/>
    <property type="match status" value="1"/>
</dbReference>
<dbReference type="InterPro" id="IPR017871">
    <property type="entry name" value="ABC_transporter-like_CS"/>
</dbReference>
<organism evidence="5 6">
    <name type="scientific">Brevibacterium celere</name>
    <dbReference type="NCBI Taxonomy" id="225845"/>
    <lineage>
        <taxon>Bacteria</taxon>
        <taxon>Bacillati</taxon>
        <taxon>Actinomycetota</taxon>
        <taxon>Actinomycetes</taxon>
        <taxon>Micrococcales</taxon>
        <taxon>Brevibacteriaceae</taxon>
        <taxon>Brevibacterium</taxon>
    </lineage>
</organism>
<dbReference type="GO" id="GO:0005524">
    <property type="term" value="F:ATP binding"/>
    <property type="evidence" value="ECO:0007669"/>
    <property type="project" value="UniProtKB-KW"/>
</dbReference>
<evidence type="ECO:0000259" key="4">
    <source>
        <dbReference type="PROSITE" id="PS50893"/>
    </source>
</evidence>
<evidence type="ECO:0000256" key="2">
    <source>
        <dbReference type="ARBA" id="ARBA00022741"/>
    </source>
</evidence>
<name>A0A366IPS3_9MICO</name>
<dbReference type="Pfam" id="PF00005">
    <property type="entry name" value="ABC_tran"/>
    <property type="match status" value="1"/>
</dbReference>
<keyword evidence="6" id="KW-1185">Reference proteome</keyword>
<gene>
    <name evidence="5" type="ORF">DFO65_10178</name>
</gene>
<dbReference type="CDD" id="cd03255">
    <property type="entry name" value="ABC_MJ0796_LolCDE_FtsE"/>
    <property type="match status" value="1"/>
</dbReference>
<dbReference type="PANTHER" id="PTHR24220">
    <property type="entry name" value="IMPORT ATP-BINDING PROTEIN"/>
    <property type="match status" value="1"/>
</dbReference>
<comment type="caution">
    <text evidence="5">The sequence shown here is derived from an EMBL/GenBank/DDBJ whole genome shotgun (WGS) entry which is preliminary data.</text>
</comment>
<reference evidence="5 6" key="1">
    <citation type="submission" date="2018-06" db="EMBL/GenBank/DDBJ databases">
        <title>Freshwater and sediment microbial communities from various areas in North America, analyzing microbe dynamics in response to fracking.</title>
        <authorList>
            <person name="Lamendella R."/>
        </authorList>
    </citation>
    <scope>NUCLEOTIDE SEQUENCE [LARGE SCALE GENOMIC DNA]</scope>
    <source>
        <strain evidence="5 6">3b_TX</strain>
    </source>
</reference>
<dbReference type="FunFam" id="3.40.50.300:FF:000032">
    <property type="entry name" value="Export ABC transporter ATP-binding protein"/>
    <property type="match status" value="1"/>
</dbReference>
<dbReference type="GO" id="GO:0022857">
    <property type="term" value="F:transmembrane transporter activity"/>
    <property type="evidence" value="ECO:0007669"/>
    <property type="project" value="TreeGrafter"/>
</dbReference>
<dbReference type="GO" id="GO:0016887">
    <property type="term" value="F:ATP hydrolysis activity"/>
    <property type="evidence" value="ECO:0007669"/>
    <property type="project" value="InterPro"/>
</dbReference>
<dbReference type="GO" id="GO:0098796">
    <property type="term" value="C:membrane protein complex"/>
    <property type="evidence" value="ECO:0007669"/>
    <property type="project" value="UniProtKB-ARBA"/>
</dbReference>
<dbReference type="InterPro" id="IPR027417">
    <property type="entry name" value="P-loop_NTPase"/>
</dbReference>
<dbReference type="EMBL" id="QNSB01000001">
    <property type="protein sequence ID" value="RBP74361.1"/>
    <property type="molecule type" value="Genomic_DNA"/>
</dbReference>
<dbReference type="SUPFAM" id="SSF52540">
    <property type="entry name" value="P-loop containing nucleoside triphosphate hydrolases"/>
    <property type="match status" value="1"/>
</dbReference>
<dbReference type="Proteomes" id="UP000253509">
    <property type="component" value="Unassembled WGS sequence"/>
</dbReference>
<feature type="domain" description="ABC transporter" evidence="4">
    <location>
        <begin position="18"/>
        <end position="258"/>
    </location>
</feature>
<evidence type="ECO:0000313" key="5">
    <source>
        <dbReference type="EMBL" id="RBP74361.1"/>
    </source>
</evidence>
<dbReference type="InterPro" id="IPR017911">
    <property type="entry name" value="MacB-like_ATP-bd"/>
</dbReference>
<keyword evidence="1" id="KW-0813">Transport</keyword>
<keyword evidence="2" id="KW-0547">Nucleotide-binding</keyword>
<dbReference type="SMART" id="SM00382">
    <property type="entry name" value="AAA"/>
    <property type="match status" value="1"/>
</dbReference>
<dbReference type="InterPro" id="IPR003593">
    <property type="entry name" value="AAA+_ATPase"/>
</dbReference>
<dbReference type="GO" id="GO:0005886">
    <property type="term" value="C:plasma membrane"/>
    <property type="evidence" value="ECO:0007669"/>
    <property type="project" value="TreeGrafter"/>
</dbReference>
<accession>A0A366IPS3</accession>
<keyword evidence="3 5" id="KW-0067">ATP-binding</keyword>
<evidence type="ECO:0000256" key="3">
    <source>
        <dbReference type="ARBA" id="ARBA00022840"/>
    </source>
</evidence>
<dbReference type="Gene3D" id="3.40.50.300">
    <property type="entry name" value="P-loop containing nucleotide triphosphate hydrolases"/>
    <property type="match status" value="1"/>
</dbReference>
<proteinExistence type="predicted"/>
<sequence>MTQPHPASPTTCTAPPIARIRDVTKTYATAHMSVTALQGVNLDIAPARMTAIMGPSGSGKSTLMHIMAGLDTPTSGRVHIGDREISALDDDELTKLRRRTIGFVFQAFNLIPTLTVIDNILLPFELDDRKPTAEEREWVDHLIDRLGIGHRRDHRPNEISGGQQQRVAIARALATRPDILFADEPTGNLDSRSGREVMRVMSEAVRDLGQSIVLVTHDPLVASHAQRVVFLADGRPVTELTGTIRAEAIARTMLDLESGAALDSDASASAAQGEAR</sequence>
<dbReference type="InterPro" id="IPR015854">
    <property type="entry name" value="ABC_transpr_LolD-like"/>
</dbReference>
<protein>
    <submittedName>
        <fullName evidence="5">Putative ABC transport system ATP-binding protein</fullName>
    </submittedName>
</protein>
<evidence type="ECO:0000313" key="6">
    <source>
        <dbReference type="Proteomes" id="UP000253509"/>
    </source>
</evidence>